<comment type="caution">
    <text evidence="3">The sequence shown here is derived from an EMBL/GenBank/DDBJ whole genome shotgun (WGS) entry which is preliminary data.</text>
</comment>
<dbReference type="InterPro" id="IPR002509">
    <property type="entry name" value="NODB_dom"/>
</dbReference>
<dbReference type="SUPFAM" id="SSF88713">
    <property type="entry name" value="Glycoside hydrolase/deacetylase"/>
    <property type="match status" value="1"/>
</dbReference>
<dbReference type="GO" id="GO:0005975">
    <property type="term" value="P:carbohydrate metabolic process"/>
    <property type="evidence" value="ECO:0007669"/>
    <property type="project" value="InterPro"/>
</dbReference>
<dbReference type="PANTHER" id="PTHR47561:SF1">
    <property type="entry name" value="POLYSACCHARIDE DEACETYLASE FAMILY PROTEIN (AFU_ORTHOLOGUE AFUA_6G05030)"/>
    <property type="match status" value="1"/>
</dbReference>
<name>A0A9W8QXC3_9HYPO</name>
<dbReference type="GO" id="GO:0016810">
    <property type="term" value="F:hydrolase activity, acting on carbon-nitrogen (but not peptide) bonds"/>
    <property type="evidence" value="ECO:0007669"/>
    <property type="project" value="InterPro"/>
</dbReference>
<dbReference type="Proteomes" id="UP001152087">
    <property type="component" value="Unassembled WGS sequence"/>
</dbReference>
<feature type="region of interest" description="Disordered" evidence="1">
    <location>
        <begin position="297"/>
        <end position="319"/>
    </location>
</feature>
<dbReference type="Gene3D" id="3.20.20.370">
    <property type="entry name" value="Glycoside hydrolase/deacetylase"/>
    <property type="match status" value="1"/>
</dbReference>
<dbReference type="PANTHER" id="PTHR47561">
    <property type="entry name" value="POLYSACCHARIDE DEACETYLASE FAMILY PROTEIN (AFU_ORTHOLOGUE AFUA_6G05030)"/>
    <property type="match status" value="1"/>
</dbReference>
<dbReference type="Pfam" id="PF01522">
    <property type="entry name" value="Polysacc_deac_1"/>
    <property type="match status" value="1"/>
</dbReference>
<dbReference type="AlphaFoldDB" id="A0A9W8QXC3"/>
<evidence type="ECO:0000256" key="1">
    <source>
        <dbReference type="SAM" id="MobiDB-lite"/>
    </source>
</evidence>
<organism evidence="3 4">
    <name type="scientific">Fusarium falciforme</name>
    <dbReference type="NCBI Taxonomy" id="195108"/>
    <lineage>
        <taxon>Eukaryota</taxon>
        <taxon>Fungi</taxon>
        <taxon>Dikarya</taxon>
        <taxon>Ascomycota</taxon>
        <taxon>Pezizomycotina</taxon>
        <taxon>Sordariomycetes</taxon>
        <taxon>Hypocreomycetidae</taxon>
        <taxon>Hypocreales</taxon>
        <taxon>Nectriaceae</taxon>
        <taxon>Fusarium</taxon>
        <taxon>Fusarium solani species complex</taxon>
    </lineage>
</organism>
<proteinExistence type="predicted"/>
<sequence length="319" mass="37005">MRAFAKTKRVRVCYGVDFDAVAGWLGSYGGEDSSSDISRGLYAGTLGTERMLKLFREEEVRTTWFIPGHSIETFPEQCKQIHEDGHEIGLHGYSHENPADMSIEQQRDVLDHSYRLINKLCGKPPRGSTAPWWEQSKEGAQLLLEYGLEYDHSFQHHDCQPYYLRMGDTWTKIDYTKRAREWMKPLEYGEPTGVVEIPGSWYLDDLPPMMFVKAMPNSNGWTRPQDVESIWIDMFTYLYEEYDDFIFPITCHPDVSGRPQVLLMHRRLIRWLRGHKGVEFVTMSEICDDFKANNKPHEKAHLPTTPGAKLKETPLLDLP</sequence>
<evidence type="ECO:0000313" key="3">
    <source>
        <dbReference type="EMBL" id="KAJ4179592.1"/>
    </source>
</evidence>
<gene>
    <name evidence="3" type="ORF">NW755_012317</name>
</gene>
<dbReference type="PROSITE" id="PS51677">
    <property type="entry name" value="NODB"/>
    <property type="match status" value="1"/>
</dbReference>
<reference evidence="3" key="1">
    <citation type="submission" date="2022-09" db="EMBL/GenBank/DDBJ databases">
        <title>Fusarium specimens isolated from Avocado Roots.</title>
        <authorList>
            <person name="Stajich J."/>
            <person name="Roper C."/>
            <person name="Heimlech-Rivalta G."/>
        </authorList>
    </citation>
    <scope>NUCLEOTIDE SEQUENCE</scope>
    <source>
        <strain evidence="3">A02</strain>
    </source>
</reference>
<evidence type="ECO:0000313" key="4">
    <source>
        <dbReference type="Proteomes" id="UP001152087"/>
    </source>
</evidence>
<dbReference type="CDD" id="cd10938">
    <property type="entry name" value="CE4_HpPgdA_like"/>
    <property type="match status" value="1"/>
</dbReference>
<keyword evidence="4" id="KW-1185">Reference proteome</keyword>
<feature type="domain" description="NodB homology" evidence="2">
    <location>
        <begin position="33"/>
        <end position="281"/>
    </location>
</feature>
<accession>A0A9W8QXC3</accession>
<evidence type="ECO:0000259" key="2">
    <source>
        <dbReference type="PROSITE" id="PS51677"/>
    </source>
</evidence>
<dbReference type="InterPro" id="IPR011330">
    <property type="entry name" value="Glyco_hydro/deAcase_b/a-brl"/>
</dbReference>
<protein>
    <recommendedName>
        <fullName evidence="2">NodB homology domain-containing protein</fullName>
    </recommendedName>
</protein>
<dbReference type="InterPro" id="IPR037950">
    <property type="entry name" value="PgdA-like"/>
</dbReference>
<feature type="compositionally biased region" description="Basic and acidic residues" evidence="1">
    <location>
        <begin position="309"/>
        <end position="319"/>
    </location>
</feature>
<dbReference type="EMBL" id="JAOQAV010000056">
    <property type="protein sequence ID" value="KAJ4179592.1"/>
    <property type="molecule type" value="Genomic_DNA"/>
</dbReference>